<dbReference type="PROSITE" id="PS01076">
    <property type="entry name" value="ACETATE_KINASE_2"/>
    <property type="match status" value="1"/>
</dbReference>
<dbReference type="Proteomes" id="UP001597262">
    <property type="component" value="Unassembled WGS sequence"/>
</dbReference>
<dbReference type="InterPro" id="IPR023865">
    <property type="entry name" value="Aliphatic_acid_kinase_CS"/>
</dbReference>
<dbReference type="PANTHER" id="PTHR21060">
    <property type="entry name" value="ACETATE KINASE"/>
    <property type="match status" value="1"/>
</dbReference>
<accession>A0ABW3RSF6</accession>
<comment type="similarity">
    <text evidence="2 9 10">Belongs to the acetokinase family.</text>
</comment>
<dbReference type="NCBIfam" id="TIGR02707">
    <property type="entry name" value="butyr_kinase"/>
    <property type="match status" value="1"/>
</dbReference>
<dbReference type="RefSeq" id="WP_379315581.1">
    <property type="nucleotide sequence ID" value="NZ_JBHTLM010000001.1"/>
</dbReference>
<keyword evidence="6 9" id="KW-0418">Kinase</keyword>
<proteinExistence type="inferred from homology"/>
<comment type="subcellular location">
    <subcellularLocation>
        <location evidence="1 9">Cytoplasm</location>
    </subcellularLocation>
</comment>
<dbReference type="InterPro" id="IPR000890">
    <property type="entry name" value="Aliphatic_acid_kin_short-chain"/>
</dbReference>
<keyword evidence="3 9" id="KW-0963">Cytoplasm</keyword>
<keyword evidence="5 9" id="KW-0547">Nucleotide-binding</keyword>
<evidence type="ECO:0000256" key="10">
    <source>
        <dbReference type="RuleBase" id="RU003835"/>
    </source>
</evidence>
<evidence type="ECO:0000256" key="1">
    <source>
        <dbReference type="ARBA" id="ARBA00004496"/>
    </source>
</evidence>
<sequence>MEEIYRILAVNPGSTSTKVAVFENDKEVFIRNISHEAEQLKEFKDVQSQLGYRKEMVEQTLKEAEIDLHSIDIFVGRGGGLVPLAGGTYLVDDRLLQDAAIGMAGQHPAQLASQICHKFVQEYGGTAYIVNPPDTDEFDEISRITGLKGVYRESRIHALNQKEIALRFCKNRGLDYKKVNLLICHIGGGISVTAHKEGRMIDSNDIIGGDGPMTPTRAGSLATVKVLKMCFSGQYTEKQLYNRLSKEGGLIDHLGTPDGREILKMIEEGNTYAKLVFDAMIYQIAKYAGECACALKGKVDAIILTGGMSNSKYLTSKLTEYIKWISEVCIIPGEFEMEALAAGALRVKRGEEKALLYTGEPVWKGFE</sequence>
<evidence type="ECO:0000313" key="11">
    <source>
        <dbReference type="EMBL" id="MFD1174820.1"/>
    </source>
</evidence>
<dbReference type="EC" id="2.7.2.7" evidence="9"/>
<dbReference type="InterPro" id="IPR043129">
    <property type="entry name" value="ATPase_NBD"/>
</dbReference>
<dbReference type="PIRSF" id="PIRSF036458">
    <property type="entry name" value="Butyrate_kin"/>
    <property type="match status" value="1"/>
</dbReference>
<dbReference type="SUPFAM" id="SSF53067">
    <property type="entry name" value="Actin-like ATPase domain"/>
    <property type="match status" value="2"/>
</dbReference>
<evidence type="ECO:0000256" key="7">
    <source>
        <dbReference type="ARBA" id="ARBA00022840"/>
    </source>
</evidence>
<evidence type="ECO:0000256" key="2">
    <source>
        <dbReference type="ARBA" id="ARBA00008748"/>
    </source>
</evidence>
<keyword evidence="12" id="KW-1185">Reference proteome</keyword>
<dbReference type="PRINTS" id="PR00471">
    <property type="entry name" value="ACETATEKNASE"/>
</dbReference>
<evidence type="ECO:0000256" key="9">
    <source>
        <dbReference type="HAMAP-Rule" id="MF_00542"/>
    </source>
</evidence>
<dbReference type="InterPro" id="IPR011245">
    <property type="entry name" value="Butyrate_kin"/>
</dbReference>
<comment type="catalytic activity">
    <reaction evidence="8 9">
        <text>butanoate + ATP = butanoyl phosphate + ADP</text>
        <dbReference type="Rhea" id="RHEA:13585"/>
        <dbReference type="ChEBI" id="CHEBI:17968"/>
        <dbReference type="ChEBI" id="CHEBI:30616"/>
        <dbReference type="ChEBI" id="CHEBI:58079"/>
        <dbReference type="ChEBI" id="CHEBI:456216"/>
        <dbReference type="EC" id="2.7.2.7"/>
    </reaction>
</comment>
<keyword evidence="4 9" id="KW-0808">Transferase</keyword>
<gene>
    <name evidence="9 11" type="primary">buk</name>
    <name evidence="11" type="ORF">ACFQ3W_00660</name>
</gene>
<dbReference type="NCBIfam" id="NF002834">
    <property type="entry name" value="PRK03011.1-5"/>
    <property type="match status" value="1"/>
</dbReference>
<name>A0ABW3RSF6_9BACL</name>
<dbReference type="HAMAP" id="MF_00542">
    <property type="entry name" value="Butyrate_kinase"/>
    <property type="match status" value="1"/>
</dbReference>
<comment type="caution">
    <text evidence="11">The sequence shown here is derived from an EMBL/GenBank/DDBJ whole genome shotgun (WGS) entry which is preliminary data.</text>
</comment>
<evidence type="ECO:0000256" key="3">
    <source>
        <dbReference type="ARBA" id="ARBA00022490"/>
    </source>
</evidence>
<evidence type="ECO:0000256" key="6">
    <source>
        <dbReference type="ARBA" id="ARBA00022777"/>
    </source>
</evidence>
<protein>
    <recommendedName>
        <fullName evidence="9">Probable butyrate kinase</fullName>
        <shortName evidence="9">BK</shortName>
        <ecNumber evidence="9">2.7.2.7</ecNumber>
    </recommendedName>
    <alternativeName>
        <fullName evidence="9">Branched-chain carboxylic acid kinase</fullName>
    </alternativeName>
</protein>
<evidence type="ECO:0000313" key="12">
    <source>
        <dbReference type="Proteomes" id="UP001597262"/>
    </source>
</evidence>
<evidence type="ECO:0000256" key="4">
    <source>
        <dbReference type="ARBA" id="ARBA00022679"/>
    </source>
</evidence>
<dbReference type="PROSITE" id="PS01075">
    <property type="entry name" value="ACETATE_KINASE_1"/>
    <property type="match status" value="1"/>
</dbReference>
<dbReference type="GO" id="GO:0047761">
    <property type="term" value="F:butyrate kinase activity"/>
    <property type="evidence" value="ECO:0007669"/>
    <property type="project" value="UniProtKB-EC"/>
</dbReference>
<dbReference type="EMBL" id="JBHTLM010000001">
    <property type="protein sequence ID" value="MFD1174820.1"/>
    <property type="molecule type" value="Genomic_DNA"/>
</dbReference>
<evidence type="ECO:0000256" key="8">
    <source>
        <dbReference type="ARBA" id="ARBA00048596"/>
    </source>
</evidence>
<dbReference type="Pfam" id="PF00871">
    <property type="entry name" value="Acetate_kinase"/>
    <property type="match status" value="1"/>
</dbReference>
<reference evidence="12" key="1">
    <citation type="journal article" date="2019" name="Int. J. Syst. Evol. Microbiol.">
        <title>The Global Catalogue of Microorganisms (GCM) 10K type strain sequencing project: providing services to taxonomists for standard genome sequencing and annotation.</title>
        <authorList>
            <consortium name="The Broad Institute Genomics Platform"/>
            <consortium name="The Broad Institute Genome Sequencing Center for Infectious Disease"/>
            <person name="Wu L."/>
            <person name="Ma J."/>
        </authorList>
    </citation>
    <scope>NUCLEOTIDE SEQUENCE [LARGE SCALE GENOMIC DNA]</scope>
    <source>
        <strain evidence="12">CCUG 59189</strain>
    </source>
</reference>
<dbReference type="CDD" id="cd24011">
    <property type="entry name" value="ASKHA_NBD_BK"/>
    <property type="match status" value="1"/>
</dbReference>
<organism evidence="11 12">
    <name type="scientific">Paenibacillus puldeungensis</name>
    <dbReference type="NCBI Taxonomy" id="696536"/>
    <lineage>
        <taxon>Bacteria</taxon>
        <taxon>Bacillati</taxon>
        <taxon>Bacillota</taxon>
        <taxon>Bacilli</taxon>
        <taxon>Bacillales</taxon>
        <taxon>Paenibacillaceae</taxon>
        <taxon>Paenibacillus</taxon>
    </lineage>
</organism>
<dbReference type="PANTHER" id="PTHR21060:SF3">
    <property type="entry name" value="BUTYRATE KINASE 2-RELATED"/>
    <property type="match status" value="1"/>
</dbReference>
<keyword evidence="7 9" id="KW-0067">ATP-binding</keyword>
<evidence type="ECO:0000256" key="5">
    <source>
        <dbReference type="ARBA" id="ARBA00022741"/>
    </source>
</evidence>
<dbReference type="Gene3D" id="3.30.420.40">
    <property type="match status" value="2"/>
</dbReference>